<feature type="region of interest" description="Disordered" evidence="1">
    <location>
        <begin position="160"/>
        <end position="194"/>
    </location>
</feature>
<proteinExistence type="predicted"/>
<dbReference type="eggNOG" id="ENOG5032NU6">
    <property type="taxonomic scope" value="Bacteria"/>
</dbReference>
<dbReference type="PATRIC" id="fig|1219045.3.peg.1661"/>
<keyword evidence="2" id="KW-0732">Signal</keyword>
<feature type="chain" id="PRO_5001813308" description="Secreted protein" evidence="2">
    <location>
        <begin position="24"/>
        <end position="194"/>
    </location>
</feature>
<evidence type="ECO:0000256" key="2">
    <source>
        <dbReference type="SAM" id="SignalP"/>
    </source>
</evidence>
<feature type="compositionally biased region" description="Basic and acidic residues" evidence="1">
    <location>
        <begin position="167"/>
        <end position="178"/>
    </location>
</feature>
<feature type="compositionally biased region" description="Low complexity" evidence="1">
    <location>
        <begin position="23"/>
        <end position="39"/>
    </location>
</feature>
<accession>A0A086PAK4</accession>
<evidence type="ECO:0000313" key="3">
    <source>
        <dbReference type="EMBL" id="KFG90422.1"/>
    </source>
</evidence>
<dbReference type="STRING" id="76947.GCA_002080435_01363"/>
<comment type="caution">
    <text evidence="3">The sequence shown here is derived from an EMBL/GenBank/DDBJ whole genome shotgun (WGS) entry which is preliminary data.</text>
</comment>
<organism evidence="3 4">
    <name type="scientific">Sphingobium herbicidovorans (strain ATCC 700291 / DSM 11019 / CCUG 56400 / KCTC 2939 / LMG 18315 / NBRC 16415 / MH)</name>
    <name type="common">Sphingomonas herbicidovorans</name>
    <dbReference type="NCBI Taxonomy" id="1219045"/>
    <lineage>
        <taxon>Bacteria</taxon>
        <taxon>Pseudomonadati</taxon>
        <taxon>Pseudomonadota</taxon>
        <taxon>Alphaproteobacteria</taxon>
        <taxon>Sphingomonadales</taxon>
        <taxon>Sphingomonadaceae</taxon>
        <taxon>Sphingobium</taxon>
    </lineage>
</organism>
<reference evidence="3" key="1">
    <citation type="submission" date="2014-08" db="EMBL/GenBank/DDBJ databases">
        <title>Draft genome sequences of Sphingobium herbicidovorans.</title>
        <authorList>
            <person name="Gan H.M."/>
            <person name="Gan H.Y."/>
            <person name="Savka M.A."/>
        </authorList>
    </citation>
    <scope>NUCLEOTIDE SEQUENCE [LARGE SCALE GENOMIC DNA]</scope>
    <source>
        <strain evidence="3">NBRC 16415</strain>
    </source>
</reference>
<dbReference type="AlphaFoldDB" id="A0A086PAK4"/>
<dbReference type="Proteomes" id="UP000024284">
    <property type="component" value="Unassembled WGS sequence"/>
</dbReference>
<name>A0A086PAK4_SPHHM</name>
<protein>
    <recommendedName>
        <fullName evidence="5">Secreted protein</fullName>
    </recommendedName>
</protein>
<gene>
    <name evidence="3" type="ORF">BV98_001626</name>
</gene>
<evidence type="ECO:0000256" key="1">
    <source>
        <dbReference type="SAM" id="MobiDB-lite"/>
    </source>
</evidence>
<dbReference type="EMBL" id="JFZA02000012">
    <property type="protein sequence ID" value="KFG90422.1"/>
    <property type="molecule type" value="Genomic_DNA"/>
</dbReference>
<sequence length="194" mass="20552">MMMKTAMTAALLLMAASALPAMAQQQPGPAPQQAPTGGADTTGSERTNLVIVYGDDPCPQSAGSDIVVCARKGEEERYRIPEPLRGDPNQPSNQAWGERVRSMEYVGKTGTESCSATGPGGFTGCFNQLARLAKAERQAADSASWKDLVEAERARRLSTIDQDSEEIEARAVAEEKADAAQQQTAPQSGASPRP</sequence>
<evidence type="ECO:0000313" key="4">
    <source>
        <dbReference type="Proteomes" id="UP000024284"/>
    </source>
</evidence>
<evidence type="ECO:0008006" key="5">
    <source>
        <dbReference type="Google" id="ProtNLM"/>
    </source>
</evidence>
<keyword evidence="4" id="KW-1185">Reference proteome</keyword>
<feature type="region of interest" description="Disordered" evidence="1">
    <location>
        <begin position="23"/>
        <end position="43"/>
    </location>
</feature>
<feature type="signal peptide" evidence="2">
    <location>
        <begin position="1"/>
        <end position="23"/>
    </location>
</feature>